<evidence type="ECO:0008006" key="13">
    <source>
        <dbReference type="Google" id="ProtNLM"/>
    </source>
</evidence>
<evidence type="ECO:0000313" key="12">
    <source>
        <dbReference type="Proteomes" id="UP000318571"/>
    </source>
</evidence>
<dbReference type="Gene3D" id="3.30.160.60">
    <property type="entry name" value="Classic Zinc Finger"/>
    <property type="match status" value="6"/>
</dbReference>
<protein>
    <recommendedName>
        <fullName evidence="13">BTB domain-containing protein</fullName>
    </recommendedName>
</protein>
<dbReference type="Proteomes" id="UP000318571">
    <property type="component" value="Chromosome 2"/>
</dbReference>
<dbReference type="SUPFAM" id="SSF54695">
    <property type="entry name" value="POZ domain"/>
    <property type="match status" value="1"/>
</dbReference>
<feature type="domain" description="BTB" evidence="9">
    <location>
        <begin position="30"/>
        <end position="100"/>
    </location>
</feature>
<comment type="caution">
    <text evidence="11">The sequence shown here is derived from an EMBL/GenBank/DDBJ whole genome shotgun (WGS) entry which is preliminary data.</text>
</comment>
<keyword evidence="6" id="KW-0539">Nucleus</keyword>
<evidence type="ECO:0000313" key="11">
    <source>
        <dbReference type="EMBL" id="TRY75317.1"/>
    </source>
</evidence>
<evidence type="ECO:0000259" key="9">
    <source>
        <dbReference type="PROSITE" id="PS50097"/>
    </source>
</evidence>
<dbReference type="EMBL" id="VCGU01000005">
    <property type="protein sequence ID" value="TRY75317.1"/>
    <property type="molecule type" value="Genomic_DNA"/>
</dbReference>
<accession>A0A553PCA5</accession>
<proteinExistence type="predicted"/>
<dbReference type="GO" id="GO:0010468">
    <property type="term" value="P:regulation of gene expression"/>
    <property type="evidence" value="ECO:0007669"/>
    <property type="project" value="TreeGrafter"/>
</dbReference>
<dbReference type="FunFam" id="3.30.160.60:FF:000446">
    <property type="entry name" value="Zinc finger protein"/>
    <property type="match status" value="1"/>
</dbReference>
<dbReference type="OMA" id="GKHERES"/>
<keyword evidence="2" id="KW-0479">Metal-binding</keyword>
<evidence type="ECO:0000259" key="10">
    <source>
        <dbReference type="PROSITE" id="PS50157"/>
    </source>
</evidence>
<dbReference type="PROSITE" id="PS00028">
    <property type="entry name" value="ZINC_FINGER_C2H2_1"/>
    <property type="match status" value="6"/>
</dbReference>
<feature type="domain" description="C2H2-type" evidence="10">
    <location>
        <begin position="425"/>
        <end position="453"/>
    </location>
</feature>
<feature type="domain" description="C2H2-type" evidence="10">
    <location>
        <begin position="275"/>
        <end position="302"/>
    </location>
</feature>
<organism evidence="11 12">
    <name type="scientific">Tigriopus californicus</name>
    <name type="common">Marine copepod</name>
    <dbReference type="NCBI Taxonomy" id="6832"/>
    <lineage>
        <taxon>Eukaryota</taxon>
        <taxon>Metazoa</taxon>
        <taxon>Ecdysozoa</taxon>
        <taxon>Arthropoda</taxon>
        <taxon>Crustacea</taxon>
        <taxon>Multicrustacea</taxon>
        <taxon>Hexanauplia</taxon>
        <taxon>Copepoda</taxon>
        <taxon>Harpacticoida</taxon>
        <taxon>Harpacticidae</taxon>
        <taxon>Tigriopus</taxon>
    </lineage>
</organism>
<comment type="subcellular location">
    <subcellularLocation>
        <location evidence="1">Nucleus</location>
    </subcellularLocation>
</comment>
<name>A0A553PCA5_TIGCA</name>
<dbReference type="SMART" id="SM00225">
    <property type="entry name" value="BTB"/>
    <property type="match status" value="1"/>
</dbReference>
<dbReference type="GO" id="GO:0005634">
    <property type="term" value="C:nucleus"/>
    <property type="evidence" value="ECO:0007669"/>
    <property type="project" value="UniProtKB-SubCell"/>
</dbReference>
<dbReference type="PROSITE" id="PS50157">
    <property type="entry name" value="ZINC_FINGER_C2H2_2"/>
    <property type="match status" value="8"/>
</dbReference>
<keyword evidence="4 7" id="KW-0863">Zinc-finger</keyword>
<keyword evidence="5" id="KW-0862">Zinc</keyword>
<feature type="region of interest" description="Disordered" evidence="8">
    <location>
        <begin position="592"/>
        <end position="613"/>
    </location>
</feature>
<keyword evidence="12" id="KW-1185">Reference proteome</keyword>
<sequence length="671" mass="75893">MDGMLRVHSSDLHQHIVEQIAECFESGLYTDLVVRCKDGKMIHAHKLVLSAVSPFLKLLLEPDEDVNSNDIQTLELPEVEFNDAQLLIDVIYNGLVEATMEELRVLIKLARYLYINIPISNEMCSSLNLDLSPMPSLLPKIRVKKNLTQDRSSPQTMPIMKDILPSGGPPKLSQLLTSPPPLKRFKPDKTVPAMPKLDMKLPLPASMMPTAPLPMQNVSSNSKEYRCPLCNSVYNNLGNFKQHMRFHENENMKEQRAALLNSVVSACYDPDTQRYNCEICNSFYTHPGNFKQHLGKHERESGAVTALFNQKNGLPPDAGNNVLNGNNGHLSNVLQNAMADKMDEAEKLKYQYHCDICGRSFKHPGNFKQHMASHMRSVTYSKSTIVNGVVAANDEAHRAQQILQNQLQLPPSISISSTDSGSSIHKCDICDDIFETKALLLNHKKNYHTGNPLPDPNSSDIANLYQCDEPGCLQSFSKEGWLQRHKQRDHVAAISVYENANGGGKVYACRTCGKEFRNSSKLSAHMRVHRPDEDHYKFPCDICGKKFTRPQHVTRHKLLHTGEKPFFCFKCKRTFNREDKLKEHQKIGCDSGLDTAQEQNDHSRSVFDEEEDEYIEDEDVVQVELNLNDVDDLDSDGIAETHDSISLSNTNLDEEESNDFEENRLVKAEFE</sequence>
<dbReference type="FunFam" id="3.30.160.60:FF:000925">
    <property type="entry name" value="Zinc finger protein 668"/>
    <property type="match status" value="1"/>
</dbReference>
<evidence type="ECO:0000256" key="7">
    <source>
        <dbReference type="PROSITE-ProRule" id="PRU00042"/>
    </source>
</evidence>
<dbReference type="STRING" id="6832.A0A553PCA5"/>
<dbReference type="GO" id="GO:0008270">
    <property type="term" value="F:zinc ion binding"/>
    <property type="evidence" value="ECO:0007669"/>
    <property type="project" value="UniProtKB-KW"/>
</dbReference>
<evidence type="ECO:0000256" key="6">
    <source>
        <dbReference type="ARBA" id="ARBA00023242"/>
    </source>
</evidence>
<feature type="domain" description="C2H2-type" evidence="10">
    <location>
        <begin position="507"/>
        <end position="534"/>
    </location>
</feature>
<dbReference type="Gene3D" id="3.30.710.10">
    <property type="entry name" value="Potassium Channel Kv1.1, Chain A"/>
    <property type="match status" value="1"/>
</dbReference>
<feature type="region of interest" description="Disordered" evidence="8">
    <location>
        <begin position="632"/>
        <end position="671"/>
    </location>
</feature>
<feature type="domain" description="C2H2-type" evidence="10">
    <location>
        <begin position="225"/>
        <end position="252"/>
    </location>
</feature>
<dbReference type="Pfam" id="PF12874">
    <property type="entry name" value="zf-met"/>
    <property type="match status" value="1"/>
</dbReference>
<evidence type="ECO:0000256" key="8">
    <source>
        <dbReference type="SAM" id="MobiDB-lite"/>
    </source>
</evidence>
<keyword evidence="3" id="KW-0677">Repeat</keyword>
<dbReference type="InterPro" id="IPR013087">
    <property type="entry name" value="Znf_C2H2_type"/>
</dbReference>
<feature type="domain" description="C2H2-type" evidence="10">
    <location>
        <begin position="465"/>
        <end position="490"/>
    </location>
</feature>
<evidence type="ECO:0000256" key="1">
    <source>
        <dbReference type="ARBA" id="ARBA00004123"/>
    </source>
</evidence>
<feature type="domain" description="C2H2-type" evidence="10">
    <location>
        <begin position="352"/>
        <end position="379"/>
    </location>
</feature>
<feature type="domain" description="C2H2-type" evidence="10">
    <location>
        <begin position="538"/>
        <end position="565"/>
    </location>
</feature>
<feature type="domain" description="C2H2-type" evidence="10">
    <location>
        <begin position="566"/>
        <end position="595"/>
    </location>
</feature>
<feature type="compositionally biased region" description="Basic and acidic residues" evidence="8">
    <location>
        <begin position="661"/>
        <end position="671"/>
    </location>
</feature>
<evidence type="ECO:0000256" key="5">
    <source>
        <dbReference type="ARBA" id="ARBA00022833"/>
    </source>
</evidence>
<dbReference type="SMART" id="SM00355">
    <property type="entry name" value="ZnF_C2H2"/>
    <property type="match status" value="8"/>
</dbReference>
<dbReference type="PROSITE" id="PS50097">
    <property type="entry name" value="BTB"/>
    <property type="match status" value="1"/>
</dbReference>
<dbReference type="PANTHER" id="PTHR16515:SF49">
    <property type="entry name" value="GASTRULA ZINC FINGER PROTEIN XLCGF49.1-LIKE-RELATED"/>
    <property type="match status" value="1"/>
</dbReference>
<evidence type="ECO:0000256" key="4">
    <source>
        <dbReference type="ARBA" id="ARBA00022771"/>
    </source>
</evidence>
<dbReference type="SUPFAM" id="SSF57667">
    <property type="entry name" value="beta-beta-alpha zinc fingers"/>
    <property type="match status" value="4"/>
</dbReference>
<dbReference type="OrthoDB" id="3176202at2759"/>
<reference evidence="11 12" key="1">
    <citation type="journal article" date="2018" name="Nat. Ecol. Evol.">
        <title>Genomic signatures of mitonuclear coevolution across populations of Tigriopus californicus.</title>
        <authorList>
            <person name="Barreto F.S."/>
            <person name="Watson E.T."/>
            <person name="Lima T.G."/>
            <person name="Willett C.S."/>
            <person name="Edmands S."/>
            <person name="Li W."/>
            <person name="Burton R.S."/>
        </authorList>
    </citation>
    <scope>NUCLEOTIDE SEQUENCE [LARGE SCALE GENOMIC DNA]</scope>
    <source>
        <strain evidence="11 12">San Diego</strain>
    </source>
</reference>
<dbReference type="PANTHER" id="PTHR16515">
    <property type="entry name" value="PR DOMAIN ZINC FINGER PROTEIN"/>
    <property type="match status" value="1"/>
</dbReference>
<dbReference type="Pfam" id="PF00651">
    <property type="entry name" value="BTB"/>
    <property type="match status" value="1"/>
</dbReference>
<dbReference type="InterPro" id="IPR011333">
    <property type="entry name" value="SKP1/BTB/POZ_sf"/>
</dbReference>
<dbReference type="AlphaFoldDB" id="A0A553PCA5"/>
<dbReference type="Pfam" id="PF00096">
    <property type="entry name" value="zf-C2H2"/>
    <property type="match status" value="4"/>
</dbReference>
<gene>
    <name evidence="11" type="ORF">TCAL_00746</name>
</gene>
<dbReference type="InterPro" id="IPR000210">
    <property type="entry name" value="BTB/POZ_dom"/>
</dbReference>
<dbReference type="InterPro" id="IPR036236">
    <property type="entry name" value="Znf_C2H2_sf"/>
</dbReference>
<dbReference type="InterPro" id="IPR050331">
    <property type="entry name" value="Zinc_finger"/>
</dbReference>
<evidence type="ECO:0000256" key="3">
    <source>
        <dbReference type="ARBA" id="ARBA00022737"/>
    </source>
</evidence>
<evidence type="ECO:0000256" key="2">
    <source>
        <dbReference type="ARBA" id="ARBA00022723"/>
    </source>
</evidence>